<keyword evidence="2" id="KW-1185">Reference proteome</keyword>
<organism evidence="1 2">
    <name type="scientific">Streptomyces scopuliridis</name>
    <dbReference type="NCBI Taxonomy" id="452529"/>
    <lineage>
        <taxon>Bacteria</taxon>
        <taxon>Bacillati</taxon>
        <taxon>Actinomycetota</taxon>
        <taxon>Actinomycetes</taxon>
        <taxon>Kitasatosporales</taxon>
        <taxon>Streptomycetaceae</taxon>
        <taxon>Streptomyces</taxon>
    </lineage>
</organism>
<dbReference type="Proteomes" id="UP001348369">
    <property type="component" value="Chromosome"/>
</dbReference>
<protein>
    <submittedName>
        <fullName evidence="1">Uncharacterized protein</fullName>
    </submittedName>
</protein>
<sequence length="49" mass="5443">MPTNLGNQLRAAGRRKEALPTTRKAVEIYHRLVADNPAAYEPDPTSPVR</sequence>
<reference evidence="1" key="1">
    <citation type="submission" date="2022-10" db="EMBL/GenBank/DDBJ databases">
        <title>The complete genomes of actinobacterial strains from the NBC collection.</title>
        <authorList>
            <person name="Joergensen T.S."/>
            <person name="Alvarez Arevalo M."/>
            <person name="Sterndorff E.B."/>
            <person name="Faurdal D."/>
            <person name="Vuksanovic O."/>
            <person name="Mourched A.-S."/>
            <person name="Charusanti P."/>
            <person name="Shaw S."/>
            <person name="Blin K."/>
            <person name="Weber T."/>
        </authorList>
    </citation>
    <scope>NUCLEOTIDE SEQUENCE</scope>
    <source>
        <strain evidence="1">NBC 01771</strain>
    </source>
</reference>
<evidence type="ECO:0000313" key="1">
    <source>
        <dbReference type="EMBL" id="WSC02792.1"/>
    </source>
</evidence>
<proteinExistence type="predicted"/>
<evidence type="ECO:0000313" key="2">
    <source>
        <dbReference type="Proteomes" id="UP001348369"/>
    </source>
</evidence>
<gene>
    <name evidence="1" type="ORF">OG835_41330</name>
</gene>
<dbReference type="EMBL" id="CP109109">
    <property type="protein sequence ID" value="WSC02792.1"/>
    <property type="molecule type" value="Genomic_DNA"/>
</dbReference>
<name>A0ACD4ZXP0_9ACTN</name>
<accession>A0ACD4ZXP0</accession>